<dbReference type="Proteomes" id="UP000886653">
    <property type="component" value="Unassembled WGS sequence"/>
</dbReference>
<evidence type="ECO:0000256" key="2">
    <source>
        <dbReference type="ARBA" id="ARBA00022692"/>
    </source>
</evidence>
<evidence type="ECO:0000256" key="4">
    <source>
        <dbReference type="ARBA" id="ARBA00023136"/>
    </source>
</evidence>
<keyword evidence="3 6" id="KW-1133">Transmembrane helix</keyword>
<evidence type="ECO:0000256" key="6">
    <source>
        <dbReference type="SAM" id="Phobius"/>
    </source>
</evidence>
<dbReference type="AlphaFoldDB" id="A0A9P6NQR9"/>
<feature type="non-terminal residue" evidence="7">
    <location>
        <position position="1"/>
    </location>
</feature>
<evidence type="ECO:0000256" key="1">
    <source>
        <dbReference type="ARBA" id="ARBA00004127"/>
    </source>
</evidence>
<name>A0A9P6NQR9_9BASI</name>
<feature type="transmembrane region" description="Helical" evidence="6">
    <location>
        <begin position="67"/>
        <end position="86"/>
    </location>
</feature>
<evidence type="ECO:0000313" key="7">
    <source>
        <dbReference type="EMBL" id="KAG0151650.1"/>
    </source>
</evidence>
<dbReference type="PANTHER" id="PTHR10989">
    <property type="entry name" value="ANDROGEN-INDUCED PROTEIN 1-RELATED"/>
    <property type="match status" value="1"/>
</dbReference>
<evidence type="ECO:0000256" key="3">
    <source>
        <dbReference type="ARBA" id="ARBA00022989"/>
    </source>
</evidence>
<dbReference type="GO" id="GO:0012505">
    <property type="term" value="C:endomembrane system"/>
    <property type="evidence" value="ECO:0007669"/>
    <property type="project" value="UniProtKB-SubCell"/>
</dbReference>
<organism evidence="7 8">
    <name type="scientific">Cronartium quercuum f. sp. fusiforme G11</name>
    <dbReference type="NCBI Taxonomy" id="708437"/>
    <lineage>
        <taxon>Eukaryota</taxon>
        <taxon>Fungi</taxon>
        <taxon>Dikarya</taxon>
        <taxon>Basidiomycota</taxon>
        <taxon>Pucciniomycotina</taxon>
        <taxon>Pucciniomycetes</taxon>
        <taxon>Pucciniales</taxon>
        <taxon>Coleosporiaceae</taxon>
        <taxon>Cronartium</taxon>
    </lineage>
</organism>
<evidence type="ECO:0000313" key="8">
    <source>
        <dbReference type="Proteomes" id="UP000886653"/>
    </source>
</evidence>
<protein>
    <submittedName>
        <fullName evidence="7">Uncharacterized protein</fullName>
    </submittedName>
</protein>
<dbReference type="InterPro" id="IPR006838">
    <property type="entry name" value="ADTRP_AIG1"/>
</dbReference>
<dbReference type="OrthoDB" id="2499708at2759"/>
<accession>A0A9P6NQR9</accession>
<dbReference type="GO" id="GO:0016020">
    <property type="term" value="C:membrane"/>
    <property type="evidence" value="ECO:0007669"/>
    <property type="project" value="InterPro"/>
</dbReference>
<proteinExistence type="predicted"/>
<comment type="caution">
    <text evidence="7">The sequence shown here is derived from an EMBL/GenBank/DDBJ whole genome shotgun (WGS) entry which is preliminary data.</text>
</comment>
<feature type="transmembrane region" description="Helical" evidence="6">
    <location>
        <begin position="35"/>
        <end position="55"/>
    </location>
</feature>
<dbReference type="PANTHER" id="PTHR10989:SF16">
    <property type="entry name" value="AT02829P-RELATED"/>
    <property type="match status" value="1"/>
</dbReference>
<evidence type="ECO:0000256" key="5">
    <source>
        <dbReference type="SAM" id="MobiDB-lite"/>
    </source>
</evidence>
<dbReference type="EMBL" id="MU167212">
    <property type="protein sequence ID" value="KAG0151650.1"/>
    <property type="molecule type" value="Genomic_DNA"/>
</dbReference>
<reference evidence="7" key="1">
    <citation type="submission" date="2013-11" db="EMBL/GenBank/DDBJ databases">
        <title>Genome sequence of the fusiform rust pathogen reveals effectors for host alternation and coevolution with pine.</title>
        <authorList>
            <consortium name="DOE Joint Genome Institute"/>
            <person name="Smith K."/>
            <person name="Pendleton A."/>
            <person name="Kubisiak T."/>
            <person name="Anderson C."/>
            <person name="Salamov A."/>
            <person name="Aerts A."/>
            <person name="Riley R."/>
            <person name="Clum A."/>
            <person name="Lindquist E."/>
            <person name="Ence D."/>
            <person name="Campbell M."/>
            <person name="Kronenberg Z."/>
            <person name="Feau N."/>
            <person name="Dhillon B."/>
            <person name="Hamelin R."/>
            <person name="Burleigh J."/>
            <person name="Smith J."/>
            <person name="Yandell M."/>
            <person name="Nelson C."/>
            <person name="Grigoriev I."/>
            <person name="Davis J."/>
        </authorList>
    </citation>
    <scope>NUCLEOTIDE SEQUENCE</scope>
    <source>
        <strain evidence="7">G11</strain>
    </source>
</reference>
<sequence length="142" mass="16055">IALTLETLVSLLYWPISFYDPSLMIPPPPAVPPPILLDIALHLFPTLFLWIDYLCFSPTLDTTYANIILVGFALVYTAWIELAATYRNSNKCEFFNPVDIIHATFQREKNTPALSVRNTDSSEQKKKFLTHSSPSPVDRLGI</sequence>
<comment type="subcellular location">
    <subcellularLocation>
        <location evidence="1">Endomembrane system</location>
        <topology evidence="1">Multi-pass membrane protein</topology>
    </subcellularLocation>
</comment>
<keyword evidence="8" id="KW-1185">Reference proteome</keyword>
<gene>
    <name evidence="7" type="ORF">CROQUDRAFT_36610</name>
</gene>
<keyword evidence="4 6" id="KW-0472">Membrane</keyword>
<feature type="region of interest" description="Disordered" evidence="5">
    <location>
        <begin position="113"/>
        <end position="142"/>
    </location>
</feature>
<dbReference type="Pfam" id="PF04750">
    <property type="entry name" value="Far-17a_AIG1"/>
    <property type="match status" value="1"/>
</dbReference>
<keyword evidence="2 6" id="KW-0812">Transmembrane</keyword>